<protein>
    <submittedName>
        <fullName evidence="1">Pimeloyl-ACP methyl ester carboxylesterase</fullName>
    </submittedName>
</protein>
<sequence>MSKKPVLLFLHGVGDGDPNDKWRAHLNDSLLRLGYPELDLEQVLAPKFAHALKGLDDSVPVPPLTIKQPSRDAARTNRREFERRMGSVEFHLGRHNAGKGTWLGDTLVNATVGFPFFKQADNYLHNPAIRANVLQRILDQVPTSGQVVLVGHSLGSVIAADLVRRLPAAVEVVGMVTLGSPLASGKFNVDDLRKTLKEPPTNLSWWVNFWNANDPVSAHRGLTSVFPWIIDFRTHTAVLPHSAHYATGYLGDDAVASAIGYAMFGSLSREIVLSETGFDIPLDYPEQLTLLALRYAYLIKDQLAGDKKLSGDLLDRYAGALRNVQATAVEAIRKRNHDENRPMPAAIARLAFDLSDPQALAPEPMPSRHFSKDEAVVLLTVLAAENIIKPFEISVPKEKLQVALRDLTAEMGLTSQFGADVFAAAKTAQETLGGGRGINWIKWGALGAGAAAILLATGGLALAAAPGLVGAAVITSALASFGPGGMIGGLLTAGTLVTAGGGGVAYGLASPGTSAEAFEAVVERRLAAEILRERQHLDPDPTAWSTFTDIERAVRRESERLDEFSDEGSPALKELKRKIEAVERALKYLRDKELEPALLSEDSYSAV</sequence>
<dbReference type="EMBL" id="JAGIOJ010000001">
    <property type="protein sequence ID" value="MBP2397729.1"/>
    <property type="molecule type" value="Genomic_DNA"/>
</dbReference>
<gene>
    <name evidence="1" type="ORF">JOF39_000810</name>
</gene>
<dbReference type="Proteomes" id="UP001195422">
    <property type="component" value="Unassembled WGS sequence"/>
</dbReference>
<name>A0ABS4XMJ8_GLUPR</name>
<dbReference type="InterPro" id="IPR029058">
    <property type="entry name" value="AB_hydrolase_fold"/>
</dbReference>
<accession>A0ABS4XMJ8</accession>
<proteinExistence type="predicted"/>
<evidence type="ECO:0000313" key="2">
    <source>
        <dbReference type="Proteomes" id="UP001195422"/>
    </source>
</evidence>
<dbReference type="RefSeq" id="WP_188948099.1">
    <property type="nucleotide sequence ID" value="NZ_BMPH01000005.1"/>
</dbReference>
<reference evidence="1 2" key="1">
    <citation type="submission" date="2021-03" db="EMBL/GenBank/DDBJ databases">
        <title>Sequencing the genomes of 1000 actinobacteria strains.</title>
        <authorList>
            <person name="Klenk H.-P."/>
        </authorList>
    </citation>
    <scope>NUCLEOTIDE SEQUENCE [LARGE SCALE GENOMIC DNA]</scope>
    <source>
        <strain evidence="1 2">DSM 20168</strain>
    </source>
</reference>
<comment type="caution">
    <text evidence="1">The sequence shown here is derived from an EMBL/GenBank/DDBJ whole genome shotgun (WGS) entry which is preliminary data.</text>
</comment>
<keyword evidence="2" id="KW-1185">Reference proteome</keyword>
<dbReference type="SUPFAM" id="SSF53474">
    <property type="entry name" value="alpha/beta-Hydrolases"/>
    <property type="match status" value="1"/>
</dbReference>
<evidence type="ECO:0000313" key="1">
    <source>
        <dbReference type="EMBL" id="MBP2397729.1"/>
    </source>
</evidence>
<organism evidence="1 2">
    <name type="scientific">Glutamicibacter protophormiae</name>
    <name type="common">Brevibacterium protophormiae</name>
    <dbReference type="NCBI Taxonomy" id="37930"/>
    <lineage>
        <taxon>Bacteria</taxon>
        <taxon>Bacillati</taxon>
        <taxon>Actinomycetota</taxon>
        <taxon>Actinomycetes</taxon>
        <taxon>Micrococcales</taxon>
        <taxon>Micrococcaceae</taxon>
        <taxon>Glutamicibacter</taxon>
    </lineage>
</organism>
<dbReference type="Gene3D" id="3.40.50.1820">
    <property type="entry name" value="alpha/beta hydrolase"/>
    <property type="match status" value="1"/>
</dbReference>